<dbReference type="InParanoid" id="A0A6L2PZU9"/>
<name>A0A6L2PZU9_COPFO</name>
<evidence type="ECO:0000313" key="2">
    <source>
        <dbReference type="EMBL" id="GFG38151.1"/>
    </source>
</evidence>
<evidence type="ECO:0000313" key="3">
    <source>
        <dbReference type="Proteomes" id="UP000502823"/>
    </source>
</evidence>
<sequence length="209" mass="23091">MHFAAIRQCMQPQRVDSGHTVAGWVLSPANLERLDPGPLTRSTSYAPPSRPAGPSNTSDKRRRPVSQPIRFGPCDLAMNAEGRQQSHLPEISEFTAQSTQYASSSISYLLTVLDEVGSRGGEVPPGPAVLKTRSLPAWVRSKSRPLSTEDDLAELYAKVNFSKKRKNRMRNDEAAIIALSKSRSQYLHKDTDSLVDNEAVIVYDERTAL</sequence>
<gene>
    <name evidence="2" type="ORF">Cfor_04816</name>
</gene>
<proteinExistence type="predicted"/>
<dbReference type="Proteomes" id="UP000502823">
    <property type="component" value="Unassembled WGS sequence"/>
</dbReference>
<feature type="region of interest" description="Disordered" evidence="1">
    <location>
        <begin position="32"/>
        <end position="73"/>
    </location>
</feature>
<dbReference type="AlphaFoldDB" id="A0A6L2PZU9"/>
<organism evidence="2 3">
    <name type="scientific">Coptotermes formosanus</name>
    <name type="common">Formosan subterranean termite</name>
    <dbReference type="NCBI Taxonomy" id="36987"/>
    <lineage>
        <taxon>Eukaryota</taxon>
        <taxon>Metazoa</taxon>
        <taxon>Ecdysozoa</taxon>
        <taxon>Arthropoda</taxon>
        <taxon>Hexapoda</taxon>
        <taxon>Insecta</taxon>
        <taxon>Pterygota</taxon>
        <taxon>Neoptera</taxon>
        <taxon>Polyneoptera</taxon>
        <taxon>Dictyoptera</taxon>
        <taxon>Blattodea</taxon>
        <taxon>Blattoidea</taxon>
        <taxon>Termitoidae</taxon>
        <taxon>Rhinotermitidae</taxon>
        <taxon>Coptotermes</taxon>
    </lineage>
</organism>
<accession>A0A6L2PZU9</accession>
<protein>
    <submittedName>
        <fullName evidence="2">Uncharacterized protein</fullName>
    </submittedName>
</protein>
<keyword evidence="3" id="KW-1185">Reference proteome</keyword>
<reference evidence="3" key="1">
    <citation type="submission" date="2020-01" db="EMBL/GenBank/DDBJ databases">
        <title>Draft genome sequence of the Termite Coptotermes fromosanus.</title>
        <authorList>
            <person name="Itakura S."/>
            <person name="Yosikawa Y."/>
            <person name="Umezawa K."/>
        </authorList>
    </citation>
    <scope>NUCLEOTIDE SEQUENCE [LARGE SCALE GENOMIC DNA]</scope>
</reference>
<evidence type="ECO:0000256" key="1">
    <source>
        <dbReference type="SAM" id="MobiDB-lite"/>
    </source>
</evidence>
<dbReference type="EMBL" id="BLKM01000758">
    <property type="protein sequence ID" value="GFG38151.1"/>
    <property type="molecule type" value="Genomic_DNA"/>
</dbReference>
<dbReference type="OrthoDB" id="6412219at2759"/>
<comment type="caution">
    <text evidence="2">The sequence shown here is derived from an EMBL/GenBank/DDBJ whole genome shotgun (WGS) entry which is preliminary data.</text>
</comment>